<keyword evidence="2" id="KW-1185">Reference proteome</keyword>
<protein>
    <recommendedName>
        <fullName evidence="3">Deoxynucleoside kinase domain-containing protein</fullName>
    </recommendedName>
</protein>
<dbReference type="InterPro" id="IPR027417">
    <property type="entry name" value="P-loop_NTPase"/>
</dbReference>
<dbReference type="Proteomes" id="UP000439903">
    <property type="component" value="Unassembled WGS sequence"/>
</dbReference>
<evidence type="ECO:0000313" key="1">
    <source>
        <dbReference type="EMBL" id="KAF0506650.1"/>
    </source>
</evidence>
<reference evidence="1 2" key="1">
    <citation type="journal article" date="2019" name="Environ. Microbiol.">
        <title>At the nexus of three kingdoms: the genome of the mycorrhizal fungus Gigaspora margarita provides insights into plant, endobacterial and fungal interactions.</title>
        <authorList>
            <person name="Venice F."/>
            <person name="Ghignone S."/>
            <person name="Salvioli di Fossalunga A."/>
            <person name="Amselem J."/>
            <person name="Novero M."/>
            <person name="Xianan X."/>
            <person name="Sedzielewska Toro K."/>
            <person name="Morin E."/>
            <person name="Lipzen A."/>
            <person name="Grigoriev I.V."/>
            <person name="Henrissat B."/>
            <person name="Martin F.M."/>
            <person name="Bonfante P."/>
        </authorList>
    </citation>
    <scope>NUCLEOTIDE SEQUENCE [LARGE SCALE GENOMIC DNA]</scope>
    <source>
        <strain evidence="1 2">BEG34</strain>
    </source>
</reference>
<dbReference type="EMBL" id="WTPW01000487">
    <property type="protein sequence ID" value="KAF0506650.1"/>
    <property type="molecule type" value="Genomic_DNA"/>
</dbReference>
<sequence>MYKKIIDDIADNLLKWDGDIIIFNQLHFNQKYFTNMMIKHKKSKEYLFDLIKQVNFDLLMVDKVIYVKFTKKIIIQRQKDRKASHYPWKVNEEQYFIDIFDEYEHSINKIYPDHVVFNSNIYLYDHCLNYQNDNCKERYNF</sequence>
<proteinExistence type="predicted"/>
<name>A0A8H4EKR7_GIGMA</name>
<evidence type="ECO:0008006" key="3">
    <source>
        <dbReference type="Google" id="ProtNLM"/>
    </source>
</evidence>
<organism evidence="1 2">
    <name type="scientific">Gigaspora margarita</name>
    <dbReference type="NCBI Taxonomy" id="4874"/>
    <lineage>
        <taxon>Eukaryota</taxon>
        <taxon>Fungi</taxon>
        <taxon>Fungi incertae sedis</taxon>
        <taxon>Mucoromycota</taxon>
        <taxon>Glomeromycotina</taxon>
        <taxon>Glomeromycetes</taxon>
        <taxon>Diversisporales</taxon>
        <taxon>Gigasporaceae</taxon>
        <taxon>Gigaspora</taxon>
    </lineage>
</organism>
<dbReference type="AlphaFoldDB" id="A0A8H4EKR7"/>
<dbReference type="SUPFAM" id="SSF52540">
    <property type="entry name" value="P-loop containing nucleoside triphosphate hydrolases"/>
    <property type="match status" value="1"/>
</dbReference>
<gene>
    <name evidence="1" type="ORF">F8M41_019126</name>
</gene>
<comment type="caution">
    <text evidence="1">The sequence shown here is derived from an EMBL/GenBank/DDBJ whole genome shotgun (WGS) entry which is preliminary data.</text>
</comment>
<evidence type="ECO:0000313" key="2">
    <source>
        <dbReference type="Proteomes" id="UP000439903"/>
    </source>
</evidence>
<accession>A0A8H4EKR7</accession>